<evidence type="ECO:0000256" key="9">
    <source>
        <dbReference type="ARBA" id="ARBA00022777"/>
    </source>
</evidence>
<dbReference type="EC" id="2.7.13.3" evidence="3"/>
<sequence>MKLSIKTKLYLGMSGLVLLYVGLIWMLTTQYLEDYYLSKKKDLLRQSSQAIAELYTGDPGTIAFTLQRLESDRSVSIRITDIAGITKYSSVYRVINGKPFFPETTALPNEASRSRASSQYLKVNQEVSDQFTLEIQKDTILNREFLVLERRLKNSDLLTLRIHLSTIRESVAIVNQFMGFTAIPVILLGCIWTIIVARRFTNPIIQLKDIAHSMANLDFRQKCRHHSNDEVSDLADSINYLSDQLDLAIRELHLKNQRLTEDIQKERQMDQMRKEFISNVSHELKTPIALISGYAEGLKTNVMDDEDGKNFYCDVIMDEARKMDQLVKDLLNLAQLKSEYFRLDKTVFDIAALVKQVLYKYTAILSEKNVKLSIEVKANDNGLLVYADQGKIEQIIVNFIDNALYHINQDKIIALEITPQGEKVRLSVMNSGNPIARHSLDKIWTSFYRADQARPREEGRVGLGLAIVKAIQERHHNGFGAENLEQGVKFWIDLDRARNGAA</sequence>
<dbReference type="AlphaFoldDB" id="F7NMN8"/>
<keyword evidence="11 14" id="KW-1133">Transmembrane helix</keyword>
<dbReference type="CDD" id="cd06225">
    <property type="entry name" value="HAMP"/>
    <property type="match status" value="1"/>
</dbReference>
<evidence type="ECO:0000256" key="2">
    <source>
        <dbReference type="ARBA" id="ARBA00004651"/>
    </source>
</evidence>
<evidence type="ECO:0000313" key="17">
    <source>
        <dbReference type="EMBL" id="EGO62702.1"/>
    </source>
</evidence>
<dbReference type="GO" id="GO:0000155">
    <property type="term" value="F:phosphorelay sensor kinase activity"/>
    <property type="evidence" value="ECO:0007669"/>
    <property type="project" value="InterPro"/>
</dbReference>
<evidence type="ECO:0000256" key="7">
    <source>
        <dbReference type="ARBA" id="ARBA00022692"/>
    </source>
</evidence>
<evidence type="ECO:0000256" key="14">
    <source>
        <dbReference type="SAM" id="Phobius"/>
    </source>
</evidence>
<dbReference type="CDD" id="cd00082">
    <property type="entry name" value="HisKA"/>
    <property type="match status" value="1"/>
</dbReference>
<name>F7NMN8_9FIRM</name>
<evidence type="ECO:0000313" key="18">
    <source>
        <dbReference type="Proteomes" id="UP000003240"/>
    </source>
</evidence>
<dbReference type="GO" id="GO:0005524">
    <property type="term" value="F:ATP binding"/>
    <property type="evidence" value="ECO:0007669"/>
    <property type="project" value="UniProtKB-KW"/>
</dbReference>
<feature type="transmembrane region" description="Helical" evidence="14">
    <location>
        <begin position="9"/>
        <end position="28"/>
    </location>
</feature>
<organism evidence="17 18">
    <name type="scientific">Acetonema longum DSM 6540</name>
    <dbReference type="NCBI Taxonomy" id="1009370"/>
    <lineage>
        <taxon>Bacteria</taxon>
        <taxon>Bacillati</taxon>
        <taxon>Bacillota</taxon>
        <taxon>Negativicutes</taxon>
        <taxon>Acetonemataceae</taxon>
        <taxon>Acetonema</taxon>
    </lineage>
</organism>
<dbReference type="SMART" id="SM00388">
    <property type="entry name" value="HisKA"/>
    <property type="match status" value="1"/>
</dbReference>
<dbReference type="SUPFAM" id="SSF47384">
    <property type="entry name" value="Homodimeric domain of signal transducing histidine kinase"/>
    <property type="match status" value="1"/>
</dbReference>
<keyword evidence="4" id="KW-1003">Cell membrane</keyword>
<dbReference type="InterPro" id="IPR003594">
    <property type="entry name" value="HATPase_dom"/>
</dbReference>
<comment type="catalytic activity">
    <reaction evidence="1">
        <text>ATP + protein L-histidine = ADP + protein N-phospho-L-histidine.</text>
        <dbReference type="EC" id="2.7.13.3"/>
    </reaction>
</comment>
<proteinExistence type="predicted"/>
<keyword evidence="13 14" id="KW-0472">Membrane</keyword>
<feature type="domain" description="HAMP" evidence="16">
    <location>
        <begin position="198"/>
        <end position="250"/>
    </location>
</feature>
<gene>
    <name evidence="17" type="ORF">ALO_16846</name>
</gene>
<dbReference type="InterPro" id="IPR036097">
    <property type="entry name" value="HisK_dim/P_sf"/>
</dbReference>
<evidence type="ECO:0000256" key="8">
    <source>
        <dbReference type="ARBA" id="ARBA00022741"/>
    </source>
</evidence>
<keyword evidence="8" id="KW-0547">Nucleotide-binding</keyword>
<keyword evidence="12" id="KW-0902">Two-component regulatory system</keyword>
<evidence type="ECO:0000256" key="4">
    <source>
        <dbReference type="ARBA" id="ARBA00022475"/>
    </source>
</evidence>
<dbReference type="CDD" id="cd00075">
    <property type="entry name" value="HATPase"/>
    <property type="match status" value="1"/>
</dbReference>
<evidence type="ECO:0000259" key="15">
    <source>
        <dbReference type="PROSITE" id="PS50109"/>
    </source>
</evidence>
<comment type="caution">
    <text evidence="17">The sequence shown here is derived from an EMBL/GenBank/DDBJ whole genome shotgun (WGS) entry which is preliminary data.</text>
</comment>
<dbReference type="InterPro" id="IPR036890">
    <property type="entry name" value="HATPase_C_sf"/>
</dbReference>
<evidence type="ECO:0000256" key="3">
    <source>
        <dbReference type="ARBA" id="ARBA00012438"/>
    </source>
</evidence>
<dbReference type="PROSITE" id="PS50885">
    <property type="entry name" value="HAMP"/>
    <property type="match status" value="1"/>
</dbReference>
<dbReference type="Pfam" id="PF00672">
    <property type="entry name" value="HAMP"/>
    <property type="match status" value="1"/>
</dbReference>
<evidence type="ECO:0000256" key="13">
    <source>
        <dbReference type="ARBA" id="ARBA00023136"/>
    </source>
</evidence>
<dbReference type="Pfam" id="PF00512">
    <property type="entry name" value="HisKA"/>
    <property type="match status" value="1"/>
</dbReference>
<dbReference type="Proteomes" id="UP000003240">
    <property type="component" value="Unassembled WGS sequence"/>
</dbReference>
<dbReference type="OrthoDB" id="9762826at2"/>
<dbReference type="PROSITE" id="PS50109">
    <property type="entry name" value="HIS_KIN"/>
    <property type="match status" value="1"/>
</dbReference>
<dbReference type="EMBL" id="AFGF01000181">
    <property type="protein sequence ID" value="EGO62702.1"/>
    <property type="molecule type" value="Genomic_DNA"/>
</dbReference>
<dbReference type="InterPro" id="IPR050398">
    <property type="entry name" value="HssS/ArlS-like"/>
</dbReference>
<dbReference type="RefSeq" id="WP_004097889.1">
    <property type="nucleotide sequence ID" value="NZ_AFGF01000181.1"/>
</dbReference>
<dbReference type="Gene3D" id="6.10.340.10">
    <property type="match status" value="1"/>
</dbReference>
<dbReference type="PANTHER" id="PTHR45528:SF1">
    <property type="entry name" value="SENSOR HISTIDINE KINASE CPXA"/>
    <property type="match status" value="1"/>
</dbReference>
<evidence type="ECO:0000256" key="6">
    <source>
        <dbReference type="ARBA" id="ARBA00022679"/>
    </source>
</evidence>
<dbReference type="SUPFAM" id="SSF55874">
    <property type="entry name" value="ATPase domain of HSP90 chaperone/DNA topoisomerase II/histidine kinase"/>
    <property type="match status" value="1"/>
</dbReference>
<keyword evidence="18" id="KW-1185">Reference proteome</keyword>
<dbReference type="Pfam" id="PF02518">
    <property type="entry name" value="HATPase_c"/>
    <property type="match status" value="1"/>
</dbReference>
<evidence type="ECO:0000256" key="11">
    <source>
        <dbReference type="ARBA" id="ARBA00022989"/>
    </source>
</evidence>
<dbReference type="InterPro" id="IPR003660">
    <property type="entry name" value="HAMP_dom"/>
</dbReference>
<dbReference type="SMART" id="SM00304">
    <property type="entry name" value="HAMP"/>
    <property type="match status" value="1"/>
</dbReference>
<dbReference type="Gene3D" id="1.10.287.130">
    <property type="match status" value="1"/>
</dbReference>
<dbReference type="STRING" id="1009370.ALO_16846"/>
<evidence type="ECO:0000256" key="12">
    <source>
        <dbReference type="ARBA" id="ARBA00023012"/>
    </source>
</evidence>
<evidence type="ECO:0000256" key="5">
    <source>
        <dbReference type="ARBA" id="ARBA00022553"/>
    </source>
</evidence>
<feature type="transmembrane region" description="Helical" evidence="14">
    <location>
        <begin position="177"/>
        <end position="197"/>
    </location>
</feature>
<feature type="domain" description="Histidine kinase" evidence="15">
    <location>
        <begin position="279"/>
        <end position="498"/>
    </location>
</feature>
<dbReference type="SMART" id="SM00387">
    <property type="entry name" value="HATPase_c"/>
    <property type="match status" value="1"/>
</dbReference>
<keyword evidence="7 14" id="KW-0812">Transmembrane</keyword>
<dbReference type="eggNOG" id="COG5002">
    <property type="taxonomic scope" value="Bacteria"/>
</dbReference>
<evidence type="ECO:0000256" key="10">
    <source>
        <dbReference type="ARBA" id="ARBA00022840"/>
    </source>
</evidence>
<accession>F7NMN8</accession>
<dbReference type="Gene3D" id="3.30.565.10">
    <property type="entry name" value="Histidine kinase-like ATPase, C-terminal domain"/>
    <property type="match status" value="1"/>
</dbReference>
<evidence type="ECO:0000256" key="1">
    <source>
        <dbReference type="ARBA" id="ARBA00000085"/>
    </source>
</evidence>
<comment type="subcellular location">
    <subcellularLocation>
        <location evidence="2">Cell membrane</location>
        <topology evidence="2">Multi-pass membrane protein</topology>
    </subcellularLocation>
</comment>
<dbReference type="InterPro" id="IPR003661">
    <property type="entry name" value="HisK_dim/P_dom"/>
</dbReference>
<dbReference type="PANTHER" id="PTHR45528">
    <property type="entry name" value="SENSOR HISTIDINE KINASE CPXA"/>
    <property type="match status" value="1"/>
</dbReference>
<dbReference type="FunFam" id="1.10.287.130:FF:000001">
    <property type="entry name" value="Two-component sensor histidine kinase"/>
    <property type="match status" value="1"/>
</dbReference>
<keyword evidence="5" id="KW-0597">Phosphoprotein</keyword>
<keyword evidence="9 17" id="KW-0418">Kinase</keyword>
<keyword evidence="10" id="KW-0067">ATP-binding</keyword>
<dbReference type="GO" id="GO:0005886">
    <property type="term" value="C:plasma membrane"/>
    <property type="evidence" value="ECO:0007669"/>
    <property type="project" value="UniProtKB-SubCell"/>
</dbReference>
<reference evidence="17 18" key="1">
    <citation type="journal article" date="2011" name="EMBO J.">
        <title>Structural diversity of bacterial flagellar motors.</title>
        <authorList>
            <person name="Chen S."/>
            <person name="Beeby M."/>
            <person name="Murphy G.E."/>
            <person name="Leadbetter J.R."/>
            <person name="Hendrixson D.R."/>
            <person name="Briegel A."/>
            <person name="Li Z."/>
            <person name="Shi J."/>
            <person name="Tocheva E.I."/>
            <person name="Muller A."/>
            <person name="Dobro M.J."/>
            <person name="Jensen G.J."/>
        </authorList>
    </citation>
    <scope>NUCLEOTIDE SEQUENCE [LARGE SCALE GENOMIC DNA]</scope>
    <source>
        <strain evidence="17 18">DSM 6540</strain>
    </source>
</reference>
<keyword evidence="6" id="KW-0808">Transferase</keyword>
<protein>
    <recommendedName>
        <fullName evidence="3">histidine kinase</fullName>
        <ecNumber evidence="3">2.7.13.3</ecNumber>
    </recommendedName>
</protein>
<evidence type="ECO:0000259" key="16">
    <source>
        <dbReference type="PROSITE" id="PS50885"/>
    </source>
</evidence>
<dbReference type="InterPro" id="IPR005467">
    <property type="entry name" value="His_kinase_dom"/>
</dbReference>
<dbReference type="SUPFAM" id="SSF158472">
    <property type="entry name" value="HAMP domain-like"/>
    <property type="match status" value="1"/>
</dbReference>